<reference evidence="4 5" key="1">
    <citation type="submission" date="2020-08" db="EMBL/GenBank/DDBJ databases">
        <title>Genomic Encyclopedia of Type Strains, Phase IV (KMG-V): Genome sequencing to study the core and pangenomes of soil and plant-associated prokaryotes.</title>
        <authorList>
            <person name="Whitman W."/>
        </authorList>
    </citation>
    <scope>NUCLEOTIDE SEQUENCE [LARGE SCALE GENOMIC DNA]</scope>
    <source>
        <strain evidence="4 5">SEMIA 4034</strain>
    </source>
</reference>
<protein>
    <submittedName>
        <fullName evidence="4">Maleylpyruvate isomerase</fullName>
        <ecNumber evidence="4">5.2.1.4</ecNumber>
    </submittedName>
</protein>
<dbReference type="Proteomes" id="UP000528824">
    <property type="component" value="Unassembled WGS sequence"/>
</dbReference>
<dbReference type="SFLD" id="SFLDG00358">
    <property type="entry name" value="Main_(cytGST)"/>
    <property type="match status" value="1"/>
</dbReference>
<dbReference type="EMBL" id="JACHBC010000001">
    <property type="protein sequence ID" value="MBB5558544.1"/>
    <property type="molecule type" value="Genomic_DNA"/>
</dbReference>
<dbReference type="InterPro" id="IPR036249">
    <property type="entry name" value="Thioredoxin-like_sf"/>
</dbReference>
<evidence type="ECO:0000313" key="4">
    <source>
        <dbReference type="EMBL" id="MBB5558544.1"/>
    </source>
</evidence>
<dbReference type="GO" id="GO:0005737">
    <property type="term" value="C:cytoplasm"/>
    <property type="evidence" value="ECO:0007669"/>
    <property type="project" value="InterPro"/>
</dbReference>
<keyword evidence="5" id="KW-1185">Reference proteome</keyword>
<gene>
    <name evidence="4" type="ORF">GGI59_000171</name>
</gene>
<dbReference type="Gene3D" id="1.20.1050.10">
    <property type="match status" value="1"/>
</dbReference>
<dbReference type="PROSITE" id="PS50405">
    <property type="entry name" value="GST_CTER"/>
    <property type="match status" value="1"/>
</dbReference>
<dbReference type="InterPro" id="IPR010987">
    <property type="entry name" value="Glutathione-S-Trfase_C-like"/>
</dbReference>
<dbReference type="GO" id="GO:0006559">
    <property type="term" value="P:L-phenylalanine catabolic process"/>
    <property type="evidence" value="ECO:0007669"/>
    <property type="project" value="TreeGrafter"/>
</dbReference>
<dbReference type="PROSITE" id="PS50404">
    <property type="entry name" value="GST_NTER"/>
    <property type="match status" value="1"/>
</dbReference>
<sequence length="213" mass="22842">MTVKLYQNEISSATSRVRIALAFKGLTAEALPVSILGEDAESRQASYRSVNPQGLVPALLTDGGVLITQSLAIVEYLDEVQPEPPLLPDTAEGRAQARSIALAVAAEIHALLPPRIGLHLKAAFQADADAVAAWSRHWVGEGMAAVETMIAGRRNGTFAVGDRPGIADIFLFPQAVSARRMGFDLARWPNIAEIVTKLETIPAFRENAPAPRK</sequence>
<dbReference type="AlphaFoldDB" id="A0A7W8XC44"/>
<feature type="domain" description="GST C-terminal" evidence="3">
    <location>
        <begin position="90"/>
        <end position="213"/>
    </location>
</feature>
<dbReference type="SFLD" id="SFLDS00019">
    <property type="entry name" value="Glutathione_Transferase_(cytos"/>
    <property type="match status" value="1"/>
</dbReference>
<accession>A0A7W8XC44</accession>
<feature type="domain" description="GST N-terminal" evidence="2">
    <location>
        <begin position="1"/>
        <end position="85"/>
    </location>
</feature>
<proteinExistence type="inferred from homology"/>
<comment type="caution">
    <text evidence="4">The sequence shown here is derived from an EMBL/GenBank/DDBJ whole genome shotgun (WGS) entry which is preliminary data.</text>
</comment>
<dbReference type="InterPro" id="IPR036282">
    <property type="entry name" value="Glutathione-S-Trfase_C_sf"/>
</dbReference>
<dbReference type="GO" id="GO:0004364">
    <property type="term" value="F:glutathione transferase activity"/>
    <property type="evidence" value="ECO:0007669"/>
    <property type="project" value="TreeGrafter"/>
</dbReference>
<dbReference type="SUPFAM" id="SSF47616">
    <property type="entry name" value="GST C-terminal domain-like"/>
    <property type="match status" value="1"/>
</dbReference>
<dbReference type="GO" id="GO:0006749">
    <property type="term" value="P:glutathione metabolic process"/>
    <property type="evidence" value="ECO:0007669"/>
    <property type="project" value="TreeGrafter"/>
</dbReference>
<comment type="similarity">
    <text evidence="1">Belongs to the GST superfamily. Zeta family.</text>
</comment>
<organism evidence="4 5">
    <name type="scientific">Rhizobium lentis</name>
    <dbReference type="NCBI Taxonomy" id="1138194"/>
    <lineage>
        <taxon>Bacteria</taxon>
        <taxon>Pseudomonadati</taxon>
        <taxon>Pseudomonadota</taxon>
        <taxon>Alphaproteobacteria</taxon>
        <taxon>Hyphomicrobiales</taxon>
        <taxon>Rhizobiaceae</taxon>
        <taxon>Rhizobium/Agrobacterium group</taxon>
        <taxon>Rhizobium</taxon>
    </lineage>
</organism>
<dbReference type="PANTHER" id="PTHR42673:SF4">
    <property type="entry name" value="MALEYLACETOACETATE ISOMERASE"/>
    <property type="match status" value="1"/>
</dbReference>
<dbReference type="InterPro" id="IPR004045">
    <property type="entry name" value="Glutathione_S-Trfase_N"/>
</dbReference>
<dbReference type="InterPro" id="IPR040079">
    <property type="entry name" value="Glutathione_S-Trfase"/>
</dbReference>
<dbReference type="PANTHER" id="PTHR42673">
    <property type="entry name" value="MALEYLACETOACETATE ISOMERASE"/>
    <property type="match status" value="1"/>
</dbReference>
<evidence type="ECO:0000259" key="3">
    <source>
        <dbReference type="PROSITE" id="PS50405"/>
    </source>
</evidence>
<evidence type="ECO:0000256" key="1">
    <source>
        <dbReference type="ARBA" id="ARBA00010007"/>
    </source>
</evidence>
<dbReference type="Gene3D" id="3.40.30.10">
    <property type="entry name" value="Glutaredoxin"/>
    <property type="match status" value="1"/>
</dbReference>
<keyword evidence="4" id="KW-0413">Isomerase</keyword>
<dbReference type="Pfam" id="PF13409">
    <property type="entry name" value="GST_N_2"/>
    <property type="match status" value="1"/>
</dbReference>
<keyword evidence="4" id="KW-0670">Pyruvate</keyword>
<name>A0A7W8XC44_9HYPH</name>
<dbReference type="InterPro" id="IPR005955">
    <property type="entry name" value="GST_Zeta"/>
</dbReference>
<dbReference type="GO" id="GO:0050077">
    <property type="term" value="F:maleylpyruvate isomerase activity"/>
    <property type="evidence" value="ECO:0007669"/>
    <property type="project" value="UniProtKB-EC"/>
</dbReference>
<dbReference type="GO" id="GO:0016034">
    <property type="term" value="F:maleylacetoacetate isomerase activity"/>
    <property type="evidence" value="ECO:0007669"/>
    <property type="project" value="TreeGrafter"/>
</dbReference>
<dbReference type="Pfam" id="PF13410">
    <property type="entry name" value="GST_C_2"/>
    <property type="match status" value="1"/>
</dbReference>
<evidence type="ECO:0000313" key="5">
    <source>
        <dbReference type="Proteomes" id="UP000528824"/>
    </source>
</evidence>
<dbReference type="NCBIfam" id="TIGR01262">
    <property type="entry name" value="maiA"/>
    <property type="match status" value="1"/>
</dbReference>
<evidence type="ECO:0000259" key="2">
    <source>
        <dbReference type="PROSITE" id="PS50404"/>
    </source>
</evidence>
<dbReference type="EC" id="5.2.1.4" evidence="4"/>
<dbReference type="SUPFAM" id="SSF52833">
    <property type="entry name" value="Thioredoxin-like"/>
    <property type="match status" value="1"/>
</dbReference>